<accession>A0ABR0LNU4</accession>
<name>A0ABR0LNU4_9PEZI</name>
<comment type="caution">
    <text evidence="1">The sequence shown here is derived from an EMBL/GenBank/DDBJ whole genome shotgun (WGS) entry which is preliminary data.</text>
</comment>
<gene>
    <name evidence="1" type="ORF">LTR16_003356</name>
</gene>
<reference evidence="1 2" key="1">
    <citation type="submission" date="2023-08" db="EMBL/GenBank/DDBJ databases">
        <title>Black Yeasts Isolated from many extreme environments.</title>
        <authorList>
            <person name="Coleine C."/>
            <person name="Stajich J.E."/>
            <person name="Selbmann L."/>
        </authorList>
    </citation>
    <scope>NUCLEOTIDE SEQUENCE [LARGE SCALE GENOMIC DNA]</scope>
    <source>
        <strain evidence="1 2">CCFEE 536</strain>
    </source>
</reference>
<protein>
    <submittedName>
        <fullName evidence="1">Uncharacterized protein</fullName>
    </submittedName>
</protein>
<evidence type="ECO:0000313" key="2">
    <source>
        <dbReference type="Proteomes" id="UP001357485"/>
    </source>
</evidence>
<organism evidence="1 2">
    <name type="scientific">Cryomyces antarcticus</name>
    <dbReference type="NCBI Taxonomy" id="329879"/>
    <lineage>
        <taxon>Eukaryota</taxon>
        <taxon>Fungi</taxon>
        <taxon>Dikarya</taxon>
        <taxon>Ascomycota</taxon>
        <taxon>Pezizomycotina</taxon>
        <taxon>Dothideomycetes</taxon>
        <taxon>Dothideomycetes incertae sedis</taxon>
        <taxon>Cryomyces</taxon>
    </lineage>
</organism>
<dbReference type="Proteomes" id="UP001357485">
    <property type="component" value="Unassembled WGS sequence"/>
</dbReference>
<proteinExistence type="predicted"/>
<feature type="non-terminal residue" evidence="1">
    <location>
        <position position="127"/>
    </location>
</feature>
<keyword evidence="2" id="KW-1185">Reference proteome</keyword>
<dbReference type="EMBL" id="JAVRRA010016756">
    <property type="protein sequence ID" value="KAK5201242.1"/>
    <property type="molecule type" value="Genomic_DNA"/>
</dbReference>
<sequence length="127" mass="14205">MDVLRMLVQDRLASLLKNTDAITSLVRLYNQVKQHGICVVSYAEWFLEGHPEWTKPVAFGQEQAETFSLIGELAVVASVFYKSTAAFRSHSFSDAAQQMGGAEVEALWTALIRPEITTAEELLIDTW</sequence>
<evidence type="ECO:0000313" key="1">
    <source>
        <dbReference type="EMBL" id="KAK5201242.1"/>
    </source>
</evidence>